<accession>A0A0C3Y1K8</accession>
<dbReference type="InterPro" id="IPR006527">
    <property type="entry name" value="F-box-assoc_dom_typ1"/>
</dbReference>
<dbReference type="Pfam" id="PF07734">
    <property type="entry name" value="FBA_1"/>
    <property type="match status" value="1"/>
</dbReference>
<dbReference type="AlphaFoldDB" id="G7LFH2"/>
<dbReference type="EnsemblPlants" id="AET03151">
    <property type="protein sequence ID" value="AET03151"/>
    <property type="gene ID" value="MTR_8g063330"/>
</dbReference>
<feature type="domain" description="F-box associated beta-propeller type 1" evidence="2">
    <location>
        <begin position="128"/>
        <end position="387"/>
    </location>
</feature>
<evidence type="ECO:0000313" key="3">
    <source>
        <dbReference type="EMBL" id="AET03151.2"/>
    </source>
</evidence>
<evidence type="ECO:0000259" key="2">
    <source>
        <dbReference type="Pfam" id="PF07734"/>
    </source>
</evidence>
<reference evidence="3 5" key="2">
    <citation type="journal article" date="2014" name="BMC Genomics">
        <title>An improved genome release (version Mt4.0) for the model legume Medicago truncatula.</title>
        <authorList>
            <person name="Tang H."/>
            <person name="Krishnakumar V."/>
            <person name="Bidwell S."/>
            <person name="Rosen B."/>
            <person name="Chan A."/>
            <person name="Zhou S."/>
            <person name="Gentzbittel L."/>
            <person name="Childs K.L."/>
            <person name="Yandell M."/>
            <person name="Gundlach H."/>
            <person name="Mayer K.F."/>
            <person name="Schwartz D.C."/>
            <person name="Town C.D."/>
        </authorList>
    </citation>
    <scope>GENOME REANNOTATION</scope>
    <source>
        <strain evidence="4 5">cv. Jemalong A17</strain>
    </source>
</reference>
<evidence type="ECO:0000313" key="4">
    <source>
        <dbReference type="EnsemblPlants" id="AET03151"/>
    </source>
</evidence>
<proteinExistence type="predicted"/>
<dbReference type="InterPro" id="IPR050796">
    <property type="entry name" value="SCF_F-box_component"/>
</dbReference>
<dbReference type="Gene3D" id="1.20.1280.50">
    <property type="match status" value="1"/>
</dbReference>
<dbReference type="PANTHER" id="PTHR31672">
    <property type="entry name" value="BNACNNG10540D PROTEIN"/>
    <property type="match status" value="1"/>
</dbReference>
<gene>
    <name evidence="3" type="ordered locus">MTR_8g063330</name>
</gene>
<reference evidence="3 5" key="1">
    <citation type="journal article" date="2011" name="Nature">
        <title>The Medicago genome provides insight into the evolution of rhizobial symbioses.</title>
        <authorList>
            <person name="Young N.D."/>
            <person name="Debelle F."/>
            <person name="Oldroyd G.E."/>
            <person name="Geurts R."/>
            <person name="Cannon S.B."/>
            <person name="Udvardi M.K."/>
            <person name="Benedito V.A."/>
            <person name="Mayer K.F."/>
            <person name="Gouzy J."/>
            <person name="Schoof H."/>
            <person name="Van de Peer Y."/>
            <person name="Proost S."/>
            <person name="Cook D.R."/>
            <person name="Meyers B.C."/>
            <person name="Spannagl M."/>
            <person name="Cheung F."/>
            <person name="De Mita S."/>
            <person name="Krishnakumar V."/>
            <person name="Gundlach H."/>
            <person name="Zhou S."/>
            <person name="Mudge J."/>
            <person name="Bharti A.K."/>
            <person name="Murray J.D."/>
            <person name="Naoumkina M.A."/>
            <person name="Rosen B."/>
            <person name="Silverstein K.A."/>
            <person name="Tang H."/>
            <person name="Rombauts S."/>
            <person name="Zhao P.X."/>
            <person name="Zhou P."/>
            <person name="Barbe V."/>
            <person name="Bardou P."/>
            <person name="Bechner M."/>
            <person name="Bellec A."/>
            <person name="Berger A."/>
            <person name="Berges H."/>
            <person name="Bidwell S."/>
            <person name="Bisseling T."/>
            <person name="Choisne N."/>
            <person name="Couloux A."/>
            <person name="Denny R."/>
            <person name="Deshpande S."/>
            <person name="Dai X."/>
            <person name="Doyle J.J."/>
            <person name="Dudez A.M."/>
            <person name="Farmer A.D."/>
            <person name="Fouteau S."/>
            <person name="Franken C."/>
            <person name="Gibelin C."/>
            <person name="Gish J."/>
            <person name="Goldstein S."/>
            <person name="Gonzalez A.J."/>
            <person name="Green P.J."/>
            <person name="Hallab A."/>
            <person name="Hartog M."/>
            <person name="Hua A."/>
            <person name="Humphray S.J."/>
            <person name="Jeong D.H."/>
            <person name="Jing Y."/>
            <person name="Jocker A."/>
            <person name="Kenton S.M."/>
            <person name="Kim D.J."/>
            <person name="Klee K."/>
            <person name="Lai H."/>
            <person name="Lang C."/>
            <person name="Lin S."/>
            <person name="Macmil S.L."/>
            <person name="Magdelenat G."/>
            <person name="Matthews L."/>
            <person name="McCorrison J."/>
            <person name="Monaghan E.L."/>
            <person name="Mun J.H."/>
            <person name="Najar F.Z."/>
            <person name="Nicholson C."/>
            <person name="Noirot C."/>
            <person name="O'Bleness M."/>
            <person name="Paule C.R."/>
            <person name="Poulain J."/>
            <person name="Prion F."/>
            <person name="Qin B."/>
            <person name="Qu C."/>
            <person name="Retzel E.F."/>
            <person name="Riddle C."/>
            <person name="Sallet E."/>
            <person name="Samain S."/>
            <person name="Samson N."/>
            <person name="Sanders I."/>
            <person name="Saurat O."/>
            <person name="Scarpelli C."/>
            <person name="Schiex T."/>
            <person name="Segurens B."/>
            <person name="Severin A.J."/>
            <person name="Sherrier D.J."/>
            <person name="Shi R."/>
            <person name="Sims S."/>
            <person name="Singer S.R."/>
            <person name="Sinharoy S."/>
            <person name="Sterck L."/>
            <person name="Viollet A."/>
            <person name="Wang B.B."/>
            <person name="Wang K."/>
            <person name="Wang M."/>
            <person name="Wang X."/>
            <person name="Warfsmann J."/>
            <person name="Weissenbach J."/>
            <person name="White D.D."/>
            <person name="White J.D."/>
            <person name="Wiley G.B."/>
            <person name="Wincker P."/>
            <person name="Xing Y."/>
            <person name="Yang L."/>
            <person name="Yao Z."/>
            <person name="Ying F."/>
            <person name="Zhai J."/>
            <person name="Zhou L."/>
            <person name="Zuber A."/>
            <person name="Denarie J."/>
            <person name="Dixon R.A."/>
            <person name="May G.D."/>
            <person name="Schwartz D.C."/>
            <person name="Rogers J."/>
            <person name="Quetier F."/>
            <person name="Town C.D."/>
            <person name="Roe B.A."/>
        </authorList>
    </citation>
    <scope>NUCLEOTIDE SEQUENCE [LARGE SCALE GENOMIC DNA]</scope>
    <source>
        <strain evidence="3">A17</strain>
        <strain evidence="4 5">cv. Jemalong A17</strain>
    </source>
</reference>
<dbReference type="EMBL" id="CM001224">
    <property type="protein sequence ID" value="AET03151.2"/>
    <property type="molecule type" value="Genomic_DNA"/>
</dbReference>
<name>G7LFH2_MEDTR</name>
<keyword evidence="5" id="KW-1185">Reference proteome</keyword>
<dbReference type="NCBIfam" id="TIGR01640">
    <property type="entry name" value="F_box_assoc_1"/>
    <property type="match status" value="1"/>
</dbReference>
<dbReference type="InterPro" id="IPR036047">
    <property type="entry name" value="F-box-like_dom_sf"/>
</dbReference>
<accession>G7LFH2</accession>
<evidence type="ECO:0000259" key="1">
    <source>
        <dbReference type="Pfam" id="PF00646"/>
    </source>
</evidence>
<dbReference type="HOGENOM" id="CLU_027176_5_0_1"/>
<feature type="domain" description="F-box" evidence="1">
    <location>
        <begin position="14"/>
        <end position="50"/>
    </location>
</feature>
<protein>
    <submittedName>
        <fullName evidence="3">F-box protein interaction domain protein</fullName>
    </submittedName>
</protein>
<sequence length="475" mass="54974">MAPNNEKVSSSLYIPEDVSFIIFSKLSLKSLKRFTCACKSWSLLFENPSFMNMFRKNFISMHQSLYNNTYLFLNIKEIWPCPQDDGSELYLVSGDKFENSFELKWPDSLPLDADEIYLFDSGFNDIICFSDIRHARVALWNLDTKQLETVARSPAQVLPSSTPWFVVHGCGYDHVNDDYKIIRYVHTYNYIPYDKVDWTYMPMKPHPFWEIYSIRNHSWKRLDLDDMARGTGRKVYLNGLCHWWAMRDDNYMVSFNLSTEMFSTTLLPLDMQDRYHDEWVDMGRRYLDLVVLNGFVAMILKHVKTAAFHIYVLGEPGHRESWTKLFIVGPLPNVWRPLGAGKKGRRFFHPNAVFYVMNSNLKFHNKLRCVEQNEVATKIRVVSSSNNNIKPRFKCEAKPAAKGFSTMGVFQAAAVADLHVGFPKLLRPVDGCGGRFQLNDYPVCPSATPCVGGYIWFWARKGWYSCCVIARAIGS</sequence>
<organism evidence="3 5">
    <name type="scientific">Medicago truncatula</name>
    <name type="common">Barrel medic</name>
    <name type="synonym">Medicago tribuloides</name>
    <dbReference type="NCBI Taxonomy" id="3880"/>
    <lineage>
        <taxon>Eukaryota</taxon>
        <taxon>Viridiplantae</taxon>
        <taxon>Streptophyta</taxon>
        <taxon>Embryophyta</taxon>
        <taxon>Tracheophyta</taxon>
        <taxon>Spermatophyta</taxon>
        <taxon>Magnoliopsida</taxon>
        <taxon>eudicotyledons</taxon>
        <taxon>Gunneridae</taxon>
        <taxon>Pentapetalae</taxon>
        <taxon>rosids</taxon>
        <taxon>fabids</taxon>
        <taxon>Fabales</taxon>
        <taxon>Fabaceae</taxon>
        <taxon>Papilionoideae</taxon>
        <taxon>50 kb inversion clade</taxon>
        <taxon>NPAAA clade</taxon>
        <taxon>Hologalegina</taxon>
        <taxon>IRL clade</taxon>
        <taxon>Trifolieae</taxon>
        <taxon>Medicago</taxon>
    </lineage>
</organism>
<dbReference type="InterPro" id="IPR001810">
    <property type="entry name" value="F-box_dom"/>
</dbReference>
<dbReference type="InterPro" id="IPR017451">
    <property type="entry name" value="F-box-assoc_interact_dom"/>
</dbReference>
<dbReference type="Proteomes" id="UP000002051">
    <property type="component" value="Chromosome 8"/>
</dbReference>
<dbReference type="SUPFAM" id="SSF81383">
    <property type="entry name" value="F-box domain"/>
    <property type="match status" value="1"/>
</dbReference>
<reference evidence="4" key="3">
    <citation type="submission" date="2015-04" db="UniProtKB">
        <authorList>
            <consortium name="EnsemblPlants"/>
        </authorList>
    </citation>
    <scope>IDENTIFICATION</scope>
    <source>
        <strain evidence="4">cv. Jemalong A17</strain>
    </source>
</reference>
<dbReference type="PANTHER" id="PTHR31672:SF13">
    <property type="entry name" value="F-BOX PROTEIN CPR30-LIKE"/>
    <property type="match status" value="1"/>
</dbReference>
<evidence type="ECO:0000313" key="5">
    <source>
        <dbReference type="Proteomes" id="UP000002051"/>
    </source>
</evidence>
<dbReference type="Pfam" id="PF00646">
    <property type="entry name" value="F-box"/>
    <property type="match status" value="1"/>
</dbReference>